<sequence>MKNTHLQHPEDSILTGDLSALDWLLSDGEISAKIDGAPAIVWGTNPATGKFFVGTKSVFNKKLIKINETHSDIDANHSGDVADILHHCLDYLPDFDGIVQGDFIGFGGDDTYCPNTITYVFDEIIEKDIIIAPHTLYATDGEMKDAYVINDMVDMEIFDDNDYVKFVQPKCWQVDEDFDEIVAFAKQMSCMCEFLSPKQSQQVQQQLNSIIRAGLDIDDLTMDALAFANKIDVNVLRLWSLVKSIKDDMLFLMRNNGPKAYIGRQRCGGEGYVKINQFGMFKYVNREQFSHANFNNGRFACAG</sequence>
<dbReference type="EMBL" id="MF351863">
    <property type="protein sequence ID" value="ASR76134.1"/>
    <property type="molecule type" value="Genomic_DNA"/>
</dbReference>
<organism evidence="1 2">
    <name type="scientific">Synechococcus phage Bellamy</name>
    <dbReference type="NCBI Taxonomy" id="2023996"/>
    <lineage>
        <taxon>Viruses</taxon>
        <taxon>Duplodnaviria</taxon>
        <taxon>Heunggongvirae</taxon>
        <taxon>Uroviricota</taxon>
        <taxon>Caudoviricetes</taxon>
        <taxon>Pantevenvirales</taxon>
        <taxon>Kyanoviridae</taxon>
        <taxon>Bellamyvirus</taxon>
        <taxon>Bellamyvirus bellamy</taxon>
    </lineage>
</organism>
<dbReference type="KEGG" id="vg:54981419"/>
<proteinExistence type="predicted"/>
<dbReference type="RefSeq" id="YP_009791246.1">
    <property type="nucleotide sequence ID" value="NC_047838.1"/>
</dbReference>
<name>A0A222YYI5_9CAUD</name>
<gene>
    <name evidence="1" type="primary">89</name>
    <name evidence="1" type="ORF">PBI_BELLAMY_89</name>
</gene>
<accession>A0A222YYI5</accession>
<evidence type="ECO:0000313" key="2">
    <source>
        <dbReference type="Proteomes" id="UP000221247"/>
    </source>
</evidence>
<protein>
    <submittedName>
        <fullName evidence="1">Uncharacterized protein</fullName>
    </submittedName>
</protein>
<dbReference type="InterPro" id="IPR046234">
    <property type="entry name" value="DUF6267"/>
</dbReference>
<keyword evidence="2" id="KW-1185">Reference proteome</keyword>
<dbReference type="GeneID" id="54981419"/>
<dbReference type="Proteomes" id="UP000221247">
    <property type="component" value="Segment"/>
</dbReference>
<evidence type="ECO:0000313" key="1">
    <source>
        <dbReference type="EMBL" id="ASR76134.1"/>
    </source>
</evidence>
<reference evidence="1 2" key="1">
    <citation type="submission" date="2017-06" db="EMBL/GenBank/DDBJ databases">
        <authorList>
            <person name="Kim H.J."/>
            <person name="Triplett B.A."/>
        </authorList>
    </citation>
    <scope>NUCLEOTIDE SEQUENCE [LARGE SCALE GENOMIC DNA]</scope>
</reference>
<dbReference type="Pfam" id="PF19782">
    <property type="entry name" value="DUF6267"/>
    <property type="match status" value="1"/>
</dbReference>